<dbReference type="GO" id="GO:1990002">
    <property type="term" value="F:methylglyoxal reductase (NADPH) (acetol producing) activity"/>
    <property type="evidence" value="ECO:0007669"/>
    <property type="project" value="TreeGrafter"/>
</dbReference>
<dbReference type="PROSITE" id="PS00060">
    <property type="entry name" value="ADH_IRON_2"/>
    <property type="match status" value="1"/>
</dbReference>
<dbReference type="InterPro" id="IPR044731">
    <property type="entry name" value="BDH-like"/>
</dbReference>
<dbReference type="PANTHER" id="PTHR43633">
    <property type="entry name" value="ALCOHOL DEHYDROGENASE YQHD"/>
    <property type="match status" value="1"/>
</dbReference>
<evidence type="ECO:0000313" key="4">
    <source>
        <dbReference type="EMBL" id="HJB97315.1"/>
    </source>
</evidence>
<dbReference type="Pfam" id="PF25137">
    <property type="entry name" value="ADH_Fe_C"/>
    <property type="match status" value="1"/>
</dbReference>
<dbReference type="Pfam" id="PF00465">
    <property type="entry name" value="Fe-ADH"/>
    <property type="match status" value="1"/>
</dbReference>
<reference evidence="4" key="2">
    <citation type="submission" date="2021-04" db="EMBL/GenBank/DDBJ databases">
        <authorList>
            <person name="Gilroy R."/>
        </authorList>
    </citation>
    <scope>NUCLEOTIDE SEQUENCE</scope>
    <source>
        <strain evidence="4">CHK185-1770</strain>
    </source>
</reference>
<feature type="domain" description="Fe-containing alcohol dehydrogenase-like C-terminal" evidence="3">
    <location>
        <begin position="189"/>
        <end position="390"/>
    </location>
</feature>
<keyword evidence="1" id="KW-0560">Oxidoreductase</keyword>
<proteinExistence type="predicted"/>
<dbReference type="Gene3D" id="3.40.50.1970">
    <property type="match status" value="1"/>
</dbReference>
<comment type="caution">
    <text evidence="4">The sequence shown here is derived from an EMBL/GenBank/DDBJ whole genome shotgun (WGS) entry which is preliminary data.</text>
</comment>
<dbReference type="InterPro" id="IPR056798">
    <property type="entry name" value="ADH_Fe_C"/>
</dbReference>
<feature type="domain" description="Alcohol dehydrogenase iron-type/glycerol dehydrogenase GldA" evidence="2">
    <location>
        <begin position="9"/>
        <end position="178"/>
    </location>
</feature>
<dbReference type="GO" id="GO:0005829">
    <property type="term" value="C:cytosol"/>
    <property type="evidence" value="ECO:0007669"/>
    <property type="project" value="TreeGrafter"/>
</dbReference>
<reference evidence="4" key="1">
    <citation type="journal article" date="2021" name="PeerJ">
        <title>Extensive microbial diversity within the chicken gut microbiome revealed by metagenomics and culture.</title>
        <authorList>
            <person name="Gilroy R."/>
            <person name="Ravi A."/>
            <person name="Getino M."/>
            <person name="Pursley I."/>
            <person name="Horton D.L."/>
            <person name="Alikhan N.F."/>
            <person name="Baker D."/>
            <person name="Gharbi K."/>
            <person name="Hall N."/>
            <person name="Watson M."/>
            <person name="Adriaenssens E.M."/>
            <person name="Foster-Nyarko E."/>
            <person name="Jarju S."/>
            <person name="Secka A."/>
            <person name="Antonio M."/>
            <person name="Oren A."/>
            <person name="Chaudhuri R.R."/>
            <person name="La Ragione R."/>
            <person name="Hildebrand F."/>
            <person name="Pallen M.J."/>
        </authorList>
    </citation>
    <scope>NUCLEOTIDE SEQUENCE</scope>
    <source>
        <strain evidence="4">CHK185-1770</strain>
    </source>
</reference>
<dbReference type="InterPro" id="IPR018211">
    <property type="entry name" value="ADH_Fe_CS"/>
</dbReference>
<protein>
    <submittedName>
        <fullName evidence="4">Iron-containing alcohol dehydrogenase</fullName>
    </submittedName>
</protein>
<dbReference type="GO" id="GO:0046872">
    <property type="term" value="F:metal ion binding"/>
    <property type="evidence" value="ECO:0007669"/>
    <property type="project" value="InterPro"/>
</dbReference>
<dbReference type="GO" id="GO:0008106">
    <property type="term" value="F:alcohol dehydrogenase (NADP+) activity"/>
    <property type="evidence" value="ECO:0007669"/>
    <property type="project" value="TreeGrafter"/>
</dbReference>
<evidence type="ECO:0000259" key="3">
    <source>
        <dbReference type="Pfam" id="PF25137"/>
    </source>
</evidence>
<accession>A0A9D2MVD3</accession>
<organism evidence="4 5">
    <name type="scientific">Candidatus Acutalibacter pullicola</name>
    <dbReference type="NCBI Taxonomy" id="2838417"/>
    <lineage>
        <taxon>Bacteria</taxon>
        <taxon>Bacillati</taxon>
        <taxon>Bacillota</taxon>
        <taxon>Clostridia</taxon>
        <taxon>Eubacteriales</taxon>
        <taxon>Acutalibacteraceae</taxon>
        <taxon>Acutalibacter</taxon>
    </lineage>
</organism>
<dbReference type="EMBL" id="DWXG01000015">
    <property type="protein sequence ID" value="HJB97315.1"/>
    <property type="molecule type" value="Genomic_DNA"/>
</dbReference>
<sequence>MNNFTFCAPTKVVFGKGVETQVGELCKEQGATKVLVHFGGQSAKKSGLLDRVFASLDEAGIPYVSLGGVKPNPRLSLVYEGIDLCRKEGVDFLLPVGGGSVIDSAKAIGYGLANDFDVWDLYDHKNTAKACAPLGAVLTIAAAGSEMSDSSVITKDEGGIKRGYNSDLCRCRFAVMNPELTYTLPAYQTACGATDIMMHVMERYFVQDDTLELTDSMAEALIRTVMKNAPIALEDPENYQARAEIMWASSLAHNGLMNCGGPKGDWACHQLEHELGGMFDVAHGAGLAAVWGSWARYVYQEKPERFAKFAHKIFDIPCHGNAKETALQGIEAMEDFYRSIHMPVNIHELGYDLTKEQIDTLAEKCCFGGRTIGLFRVLGKEDIQKIYDRAKGC</sequence>
<evidence type="ECO:0000313" key="5">
    <source>
        <dbReference type="Proteomes" id="UP000826793"/>
    </source>
</evidence>
<dbReference type="CDD" id="cd08187">
    <property type="entry name" value="BDH"/>
    <property type="match status" value="1"/>
</dbReference>
<dbReference type="SUPFAM" id="SSF56796">
    <property type="entry name" value="Dehydroquinate synthase-like"/>
    <property type="match status" value="1"/>
</dbReference>
<dbReference type="AlphaFoldDB" id="A0A9D2MVD3"/>
<dbReference type="PANTHER" id="PTHR43633:SF1">
    <property type="entry name" value="ALCOHOL DEHYDROGENASE YQHD"/>
    <property type="match status" value="1"/>
</dbReference>
<dbReference type="InterPro" id="IPR001670">
    <property type="entry name" value="ADH_Fe/GldA"/>
</dbReference>
<gene>
    <name evidence="4" type="ORF">H9710_01915</name>
</gene>
<evidence type="ECO:0000256" key="1">
    <source>
        <dbReference type="ARBA" id="ARBA00023002"/>
    </source>
</evidence>
<dbReference type="Gene3D" id="1.20.1090.10">
    <property type="entry name" value="Dehydroquinate synthase-like - alpha domain"/>
    <property type="match status" value="1"/>
</dbReference>
<dbReference type="GO" id="GO:1990362">
    <property type="term" value="F:butanol dehydrogenase (NAD+) activity"/>
    <property type="evidence" value="ECO:0007669"/>
    <property type="project" value="InterPro"/>
</dbReference>
<dbReference type="FunFam" id="3.40.50.1970:FF:000003">
    <property type="entry name" value="Alcohol dehydrogenase, iron-containing"/>
    <property type="match status" value="1"/>
</dbReference>
<name>A0A9D2MVD3_9FIRM</name>
<evidence type="ECO:0000259" key="2">
    <source>
        <dbReference type="Pfam" id="PF00465"/>
    </source>
</evidence>
<dbReference type="Proteomes" id="UP000826793">
    <property type="component" value="Unassembled WGS sequence"/>
</dbReference>